<accession>A0A284RXK0</accession>
<keyword evidence="1" id="KW-0732">Signal</keyword>
<feature type="signal peptide" evidence="1">
    <location>
        <begin position="1"/>
        <end position="18"/>
    </location>
</feature>
<gene>
    <name evidence="2" type="ORF">ARMOST_16903</name>
</gene>
<reference evidence="3" key="1">
    <citation type="journal article" date="2017" name="Nat. Ecol. Evol.">
        <title>Genome expansion and lineage-specific genetic innovations in the forest pathogenic fungi Armillaria.</title>
        <authorList>
            <person name="Sipos G."/>
            <person name="Prasanna A.N."/>
            <person name="Walter M.C."/>
            <person name="O'Connor E."/>
            <person name="Balint B."/>
            <person name="Krizsan K."/>
            <person name="Kiss B."/>
            <person name="Hess J."/>
            <person name="Varga T."/>
            <person name="Slot J."/>
            <person name="Riley R."/>
            <person name="Boka B."/>
            <person name="Rigling D."/>
            <person name="Barry K."/>
            <person name="Lee J."/>
            <person name="Mihaltcheva S."/>
            <person name="LaButti K."/>
            <person name="Lipzen A."/>
            <person name="Waldron R."/>
            <person name="Moloney N.M."/>
            <person name="Sperisen C."/>
            <person name="Kredics L."/>
            <person name="Vagvoelgyi C."/>
            <person name="Patrignani A."/>
            <person name="Fitzpatrick D."/>
            <person name="Nagy I."/>
            <person name="Doyle S."/>
            <person name="Anderson J.B."/>
            <person name="Grigoriev I.V."/>
            <person name="Gueldener U."/>
            <person name="Muensterkoetter M."/>
            <person name="Nagy L.G."/>
        </authorList>
    </citation>
    <scope>NUCLEOTIDE SEQUENCE [LARGE SCALE GENOMIC DNA]</scope>
    <source>
        <strain evidence="3">C18/9</strain>
    </source>
</reference>
<sequence length="172" mass="19129">MSVFFHLWRALLGRVVELFDCVTDSASVFNNVASSICSEDEGGMYLFGPPPSDTMPVTVFSNDSTSLPAEEIGDPLMFYDELEALKRIEEEHYERTRRAVEKTRELDDALYDKLMSKARASSPVAESISKGAMKRTKRSQSLFSLGRIGLRLSKATTPPSHLANAPDEESKC</sequence>
<evidence type="ECO:0000313" key="3">
    <source>
        <dbReference type="Proteomes" id="UP000219338"/>
    </source>
</evidence>
<organism evidence="2 3">
    <name type="scientific">Armillaria ostoyae</name>
    <name type="common">Armillaria root rot fungus</name>
    <dbReference type="NCBI Taxonomy" id="47428"/>
    <lineage>
        <taxon>Eukaryota</taxon>
        <taxon>Fungi</taxon>
        <taxon>Dikarya</taxon>
        <taxon>Basidiomycota</taxon>
        <taxon>Agaricomycotina</taxon>
        <taxon>Agaricomycetes</taxon>
        <taxon>Agaricomycetidae</taxon>
        <taxon>Agaricales</taxon>
        <taxon>Marasmiineae</taxon>
        <taxon>Physalacriaceae</taxon>
        <taxon>Armillaria</taxon>
    </lineage>
</organism>
<dbReference type="AlphaFoldDB" id="A0A284RXK0"/>
<evidence type="ECO:0000313" key="2">
    <source>
        <dbReference type="EMBL" id="SJL13459.1"/>
    </source>
</evidence>
<evidence type="ECO:0000256" key="1">
    <source>
        <dbReference type="SAM" id="SignalP"/>
    </source>
</evidence>
<dbReference type="Proteomes" id="UP000219338">
    <property type="component" value="Unassembled WGS sequence"/>
</dbReference>
<dbReference type="OrthoDB" id="3053346at2759"/>
<feature type="chain" id="PRO_5013306905" evidence="1">
    <location>
        <begin position="19"/>
        <end position="172"/>
    </location>
</feature>
<dbReference type="EMBL" id="FUEG01000020">
    <property type="protein sequence ID" value="SJL13459.1"/>
    <property type="molecule type" value="Genomic_DNA"/>
</dbReference>
<protein>
    <submittedName>
        <fullName evidence="2">Uncharacterized protein</fullName>
    </submittedName>
</protein>
<name>A0A284RXK0_ARMOS</name>
<proteinExistence type="predicted"/>
<keyword evidence="3" id="KW-1185">Reference proteome</keyword>